<feature type="transmembrane region" description="Helical" evidence="8">
    <location>
        <begin position="154"/>
        <end position="178"/>
    </location>
</feature>
<evidence type="ECO:0000313" key="9">
    <source>
        <dbReference type="EMBL" id="CAJ1390922.1"/>
    </source>
</evidence>
<dbReference type="PANTHER" id="PTHR43528:SF1">
    <property type="entry name" value="ALPHA-KETOGLUTARATE PERMEASE"/>
    <property type="match status" value="1"/>
</dbReference>
<evidence type="ECO:0000256" key="6">
    <source>
        <dbReference type="ARBA" id="ARBA00022989"/>
    </source>
</evidence>
<name>A0AA36IN77_9DINO</name>
<feature type="transmembrane region" description="Helical" evidence="8">
    <location>
        <begin position="127"/>
        <end position="147"/>
    </location>
</feature>
<accession>A0AA36IN77</accession>
<dbReference type="GO" id="GO:0005886">
    <property type="term" value="C:plasma membrane"/>
    <property type="evidence" value="ECO:0007669"/>
    <property type="project" value="UniProtKB-SubCell"/>
</dbReference>
<proteinExistence type="predicted"/>
<feature type="transmembrane region" description="Helical" evidence="8">
    <location>
        <begin position="254"/>
        <end position="273"/>
    </location>
</feature>
<dbReference type="Gene3D" id="1.20.1250.20">
    <property type="entry name" value="MFS general substrate transporter like domains"/>
    <property type="match status" value="1"/>
</dbReference>
<keyword evidence="6 8" id="KW-1133">Transmembrane helix</keyword>
<feature type="transmembrane region" description="Helical" evidence="8">
    <location>
        <begin position="6"/>
        <end position="34"/>
    </location>
</feature>
<dbReference type="InterPro" id="IPR005829">
    <property type="entry name" value="Sugar_transporter_CS"/>
</dbReference>
<evidence type="ECO:0000313" key="10">
    <source>
        <dbReference type="Proteomes" id="UP001178507"/>
    </source>
</evidence>
<keyword evidence="5" id="KW-0769">Symport</keyword>
<dbReference type="SUPFAM" id="SSF103473">
    <property type="entry name" value="MFS general substrate transporter"/>
    <property type="match status" value="1"/>
</dbReference>
<sequence>MEVSPMQTLGMAVCMISVGSQIAWAFASALMALLNSCLGPELMLTWGWRAIAMWGRNRIQESEVFIDEAVESDTKSVCSVGELVRNHPGSLLVGIGAVAATATMWFSPPFWTLSALMSDLGAADALWVGNSCQLVGLAVTPLAGLLADGDYFGVAWVQLVGALYCALVSFPTYVWLSFDASRLAAYLGVGIIFGVAQGFNGATVYLFCAELFPPKLRCQGMALSYNLGVSFLGGFSASISQALLEVSYHYGPGIYWSASGVVASCTILLALLLQRKGWIKLTHRRSAPYFGRRGRSVQDR</sequence>
<evidence type="ECO:0000256" key="8">
    <source>
        <dbReference type="SAM" id="Phobius"/>
    </source>
</evidence>
<feature type="transmembrane region" description="Helical" evidence="8">
    <location>
        <begin position="184"/>
        <end position="208"/>
    </location>
</feature>
<keyword evidence="3" id="KW-1003">Cell membrane</keyword>
<dbReference type="GO" id="GO:0015293">
    <property type="term" value="F:symporter activity"/>
    <property type="evidence" value="ECO:0007669"/>
    <property type="project" value="UniProtKB-KW"/>
</dbReference>
<evidence type="ECO:0000256" key="5">
    <source>
        <dbReference type="ARBA" id="ARBA00022847"/>
    </source>
</evidence>
<dbReference type="EMBL" id="CAUJNA010002177">
    <property type="protein sequence ID" value="CAJ1390922.1"/>
    <property type="molecule type" value="Genomic_DNA"/>
</dbReference>
<keyword evidence="7 8" id="KW-0472">Membrane</keyword>
<dbReference type="Proteomes" id="UP001178507">
    <property type="component" value="Unassembled WGS sequence"/>
</dbReference>
<evidence type="ECO:0000256" key="3">
    <source>
        <dbReference type="ARBA" id="ARBA00022475"/>
    </source>
</evidence>
<keyword evidence="4 8" id="KW-0812">Transmembrane</keyword>
<keyword evidence="10" id="KW-1185">Reference proteome</keyword>
<organism evidence="9 10">
    <name type="scientific">Effrenium voratum</name>
    <dbReference type="NCBI Taxonomy" id="2562239"/>
    <lineage>
        <taxon>Eukaryota</taxon>
        <taxon>Sar</taxon>
        <taxon>Alveolata</taxon>
        <taxon>Dinophyceae</taxon>
        <taxon>Suessiales</taxon>
        <taxon>Symbiodiniaceae</taxon>
        <taxon>Effrenium</taxon>
    </lineage>
</organism>
<evidence type="ECO:0000256" key="2">
    <source>
        <dbReference type="ARBA" id="ARBA00022448"/>
    </source>
</evidence>
<dbReference type="InterPro" id="IPR051084">
    <property type="entry name" value="H+-coupled_symporters"/>
</dbReference>
<reference evidence="9" key="1">
    <citation type="submission" date="2023-08" db="EMBL/GenBank/DDBJ databases">
        <authorList>
            <person name="Chen Y."/>
            <person name="Shah S."/>
            <person name="Dougan E. K."/>
            <person name="Thang M."/>
            <person name="Chan C."/>
        </authorList>
    </citation>
    <scope>NUCLEOTIDE SEQUENCE</scope>
</reference>
<evidence type="ECO:0000256" key="4">
    <source>
        <dbReference type="ARBA" id="ARBA00022692"/>
    </source>
</evidence>
<protein>
    <submittedName>
        <fullName evidence="9">Uncharacterized protein</fullName>
    </submittedName>
</protein>
<keyword evidence="2" id="KW-0813">Transport</keyword>
<dbReference type="PROSITE" id="PS00217">
    <property type="entry name" value="SUGAR_TRANSPORT_2"/>
    <property type="match status" value="1"/>
</dbReference>
<dbReference type="AlphaFoldDB" id="A0AA36IN77"/>
<comment type="caution">
    <text evidence="9">The sequence shown here is derived from an EMBL/GenBank/DDBJ whole genome shotgun (WGS) entry which is preliminary data.</text>
</comment>
<evidence type="ECO:0000256" key="7">
    <source>
        <dbReference type="ARBA" id="ARBA00023136"/>
    </source>
</evidence>
<feature type="transmembrane region" description="Helical" evidence="8">
    <location>
        <begin position="220"/>
        <end position="242"/>
    </location>
</feature>
<dbReference type="PANTHER" id="PTHR43528">
    <property type="entry name" value="ALPHA-KETOGLUTARATE PERMEASE"/>
    <property type="match status" value="1"/>
</dbReference>
<dbReference type="InterPro" id="IPR036259">
    <property type="entry name" value="MFS_trans_sf"/>
</dbReference>
<comment type="subcellular location">
    <subcellularLocation>
        <location evidence="1">Cell membrane</location>
        <topology evidence="1">Multi-pass membrane protein</topology>
    </subcellularLocation>
</comment>
<gene>
    <name evidence="9" type="ORF">EVOR1521_LOCUS16212</name>
</gene>
<feature type="transmembrane region" description="Helical" evidence="8">
    <location>
        <begin position="89"/>
        <end position="107"/>
    </location>
</feature>
<feature type="non-terminal residue" evidence="9">
    <location>
        <position position="1"/>
    </location>
</feature>
<evidence type="ECO:0000256" key="1">
    <source>
        <dbReference type="ARBA" id="ARBA00004651"/>
    </source>
</evidence>